<accession>A0ABX8R3Z6</accession>
<dbReference type="EMBL" id="CP059572">
    <property type="protein sequence ID" value="QXJ25801.1"/>
    <property type="molecule type" value="Genomic_DNA"/>
</dbReference>
<keyword evidence="3" id="KW-1185">Reference proteome</keyword>
<keyword evidence="1" id="KW-1133">Transmembrane helix</keyword>
<protein>
    <submittedName>
        <fullName evidence="2">Uncharacterized protein</fullName>
    </submittedName>
</protein>
<proteinExistence type="predicted"/>
<name>A0ABX8R3Z6_9ACTN</name>
<evidence type="ECO:0000313" key="3">
    <source>
        <dbReference type="Proteomes" id="UP001049518"/>
    </source>
</evidence>
<evidence type="ECO:0000313" key="2">
    <source>
        <dbReference type="EMBL" id="QXJ25801.1"/>
    </source>
</evidence>
<reference evidence="2" key="1">
    <citation type="submission" date="2020-07" db="EMBL/GenBank/DDBJ databases">
        <authorList>
            <person name="Tarantini F.S."/>
            <person name="Hong K.W."/>
            <person name="Chan K.G."/>
        </authorList>
    </citation>
    <scope>NUCLEOTIDE SEQUENCE</scope>
    <source>
        <strain evidence="2">32-07</strain>
    </source>
</reference>
<sequence length="175" mass="18947">MAAIVPAWWRVDLFDAVIWASQSFPVTPPGASPSSQPEASNDLLIAALNHAWAAHEARTNRGLQVANYYLVSTAILATAYVSAITANLNMIAGVLGIYEAITTFLAYRIGRGQAEGAWREGNAVAELRARVADDLRLEKFQVRQNKPRPSWWPSKAAFSAATALAVSAASYAFLR</sequence>
<dbReference type="Proteomes" id="UP001049518">
    <property type="component" value="Chromosome"/>
</dbReference>
<feature type="transmembrane region" description="Helical" evidence="1">
    <location>
        <begin position="90"/>
        <end position="109"/>
    </location>
</feature>
<gene>
    <name evidence="2" type="ORF">AGRA3207_007352</name>
</gene>
<evidence type="ECO:0000256" key="1">
    <source>
        <dbReference type="SAM" id="Phobius"/>
    </source>
</evidence>
<organism evidence="2 3">
    <name type="scientific">Actinomadura graeca</name>
    <dbReference type="NCBI Taxonomy" id="2750812"/>
    <lineage>
        <taxon>Bacteria</taxon>
        <taxon>Bacillati</taxon>
        <taxon>Actinomycetota</taxon>
        <taxon>Actinomycetes</taxon>
        <taxon>Streptosporangiales</taxon>
        <taxon>Thermomonosporaceae</taxon>
        <taxon>Actinomadura</taxon>
    </lineage>
</organism>
<keyword evidence="1" id="KW-0472">Membrane</keyword>
<dbReference type="RefSeq" id="WP_231331991.1">
    <property type="nucleotide sequence ID" value="NZ_CP059572.1"/>
</dbReference>
<feature type="transmembrane region" description="Helical" evidence="1">
    <location>
        <begin position="65"/>
        <end position="84"/>
    </location>
</feature>
<keyword evidence="1" id="KW-0812">Transmembrane</keyword>